<dbReference type="CDD" id="cd01647">
    <property type="entry name" value="RT_LTR"/>
    <property type="match status" value="1"/>
</dbReference>
<dbReference type="SUPFAM" id="SSF56672">
    <property type="entry name" value="DNA/RNA polymerases"/>
    <property type="match status" value="1"/>
</dbReference>
<evidence type="ECO:0000256" key="1">
    <source>
        <dbReference type="PROSITE-ProRule" id="PRU00047"/>
    </source>
</evidence>
<feature type="region of interest" description="Disordered" evidence="3">
    <location>
        <begin position="423"/>
        <end position="442"/>
    </location>
</feature>
<dbReference type="EnsemblMetazoa" id="AALFPA23_011259.R15929">
    <property type="protein sequence ID" value="AALFPA23_011259.P15929"/>
    <property type="gene ID" value="AALFPA23_011259"/>
</dbReference>
<dbReference type="SUPFAM" id="SSF57756">
    <property type="entry name" value="Retrovirus zinc finger-like domains"/>
    <property type="match status" value="1"/>
</dbReference>
<protein>
    <recommendedName>
        <fullName evidence="8">CCHC-type domain-containing protein</fullName>
    </recommendedName>
</protein>
<feature type="domain" description="CCHC-type" evidence="4">
    <location>
        <begin position="382"/>
        <end position="395"/>
    </location>
</feature>
<dbReference type="InterPro" id="IPR001878">
    <property type="entry name" value="Znf_CCHC"/>
</dbReference>
<evidence type="ECO:0000259" key="4">
    <source>
        <dbReference type="PROSITE" id="PS50158"/>
    </source>
</evidence>
<keyword evidence="2" id="KW-0175">Coiled coil</keyword>
<name>A0ABM1YQI0_AEDAL</name>
<sequence length="792" mass="89579">MSKKDRKMEILTKQLEAEKKEKAEIGEQLKKLQAELEAMKSAQMPNPTPEKEVLNDAGEEFEVAPSASSTRRVRSMANLEESRFLSSVNQLSISSITVPECKPAEGDDEIHRNTFEMWRDLLIDCMALAGIEDEFTKFTVFKVKAGPRLLTVFRNTKSDVDAPDATTEPFSNALHRLRQYFGSGSDIMFQRRKLALMEQKTEESDLAFVTRVGETAQLCDFDKAKEFEEIAKAVAEHARCKEVRVTALKMVTRNGSFTDLVDKVREIQAIRMNEEYFAVKHGPEATTSKPALVAPLRAEHSKQWIPRRNFSQRADNRYVPYSRGYARNNQRVGRQSGWRMNNSDSARSNAGPHNDQRQSGRCWRCYSYFHLPSECGAANLVCRKCGVLGHIQRACQPSIKENMKRVPTKDISEIEVNYAQAEANDEEATSKQEKVNVSEEHDEVEGDRHVIATIGTCVEECIVTASVAGMRCDFLVDSGAEVNTFIEQSFHILKNDNRYSGSLYSIREGSDVPLKAYASKGEIAVLATFEAFLFISEDRPVHLEKFYVVKDANRPLLGRSTAIRYSVLMVGMSVPIPEREVQGRILASVEVRDPFPKFNIPPVRISYDKTRAPCRNIFSNIPEAIKPMVEDRLRELVRTDIIEPVGDGMDMSFCSSMLAIPKGKHDIRLVIDLRGPNKYIERTPFAMPTLESILAKLNGATWFSTIDLSNAFFHIVLDKESRHLTNFYTEFGIFRCVRLPFGLCNAPDVFQEVMQRVILGECPGVINYLDDVLIFGRTKEEPSCSVVLKHIT</sequence>
<feature type="region of interest" description="Disordered" evidence="3">
    <location>
        <begin position="330"/>
        <end position="359"/>
    </location>
</feature>
<evidence type="ECO:0000256" key="3">
    <source>
        <dbReference type="SAM" id="MobiDB-lite"/>
    </source>
</evidence>
<evidence type="ECO:0000313" key="6">
    <source>
        <dbReference type="EnsemblMetazoa" id="AALFPA23_011259.P15929"/>
    </source>
</evidence>
<keyword evidence="1" id="KW-0863">Zinc-finger</keyword>
<dbReference type="InterPro" id="IPR043502">
    <property type="entry name" value="DNA/RNA_pol_sf"/>
</dbReference>
<organism evidence="6 7">
    <name type="scientific">Aedes albopictus</name>
    <name type="common">Asian tiger mosquito</name>
    <name type="synonym">Stegomyia albopicta</name>
    <dbReference type="NCBI Taxonomy" id="7160"/>
    <lineage>
        <taxon>Eukaryota</taxon>
        <taxon>Metazoa</taxon>
        <taxon>Ecdysozoa</taxon>
        <taxon>Arthropoda</taxon>
        <taxon>Hexapoda</taxon>
        <taxon>Insecta</taxon>
        <taxon>Pterygota</taxon>
        <taxon>Neoptera</taxon>
        <taxon>Endopterygota</taxon>
        <taxon>Diptera</taxon>
        <taxon>Nematocera</taxon>
        <taxon>Culicoidea</taxon>
        <taxon>Culicidae</taxon>
        <taxon>Culicinae</taxon>
        <taxon>Aedini</taxon>
        <taxon>Aedes</taxon>
        <taxon>Stegomyia</taxon>
    </lineage>
</organism>
<keyword evidence="1" id="KW-0479">Metal-binding</keyword>
<evidence type="ECO:0000259" key="5">
    <source>
        <dbReference type="PROSITE" id="PS50878"/>
    </source>
</evidence>
<evidence type="ECO:0000256" key="2">
    <source>
        <dbReference type="SAM" id="Coils"/>
    </source>
</evidence>
<dbReference type="PROSITE" id="PS50158">
    <property type="entry name" value="ZF_CCHC"/>
    <property type="match status" value="1"/>
</dbReference>
<accession>A0ABM1YQI0</accession>
<reference evidence="7" key="1">
    <citation type="journal article" date="2015" name="Proc. Natl. Acad. Sci. U.S.A.">
        <title>Genome sequence of the Asian Tiger mosquito, Aedes albopictus, reveals insights into its biology, genetics, and evolution.</title>
        <authorList>
            <person name="Chen X.G."/>
            <person name="Jiang X."/>
            <person name="Gu J."/>
            <person name="Xu M."/>
            <person name="Wu Y."/>
            <person name="Deng Y."/>
            <person name="Zhang C."/>
            <person name="Bonizzoni M."/>
            <person name="Dermauw W."/>
            <person name="Vontas J."/>
            <person name="Armbruster P."/>
            <person name="Huang X."/>
            <person name="Yang Y."/>
            <person name="Zhang H."/>
            <person name="He W."/>
            <person name="Peng H."/>
            <person name="Liu Y."/>
            <person name="Wu K."/>
            <person name="Chen J."/>
            <person name="Lirakis M."/>
            <person name="Topalis P."/>
            <person name="Van Leeuwen T."/>
            <person name="Hall A.B."/>
            <person name="Jiang X."/>
            <person name="Thorpe C."/>
            <person name="Mueller R.L."/>
            <person name="Sun C."/>
            <person name="Waterhouse R.M."/>
            <person name="Yan G."/>
            <person name="Tu Z.J."/>
            <person name="Fang X."/>
            <person name="James A.A."/>
        </authorList>
    </citation>
    <scope>NUCLEOTIDE SEQUENCE [LARGE SCALE GENOMIC DNA]</scope>
    <source>
        <strain evidence="7">Foshan</strain>
    </source>
</reference>
<proteinExistence type="predicted"/>
<evidence type="ECO:0000313" key="7">
    <source>
        <dbReference type="Proteomes" id="UP000069940"/>
    </source>
</evidence>
<keyword evidence="7" id="KW-1185">Reference proteome</keyword>
<feature type="coiled-coil region" evidence="2">
    <location>
        <begin position="1"/>
        <end position="42"/>
    </location>
</feature>
<dbReference type="InterPro" id="IPR000477">
    <property type="entry name" value="RT_dom"/>
</dbReference>
<dbReference type="Gene3D" id="4.10.60.10">
    <property type="entry name" value="Zinc finger, CCHC-type"/>
    <property type="match status" value="1"/>
</dbReference>
<dbReference type="InterPro" id="IPR050951">
    <property type="entry name" value="Retrovirus_Pol_polyprotein"/>
</dbReference>
<dbReference type="InterPro" id="IPR043128">
    <property type="entry name" value="Rev_trsase/Diguanyl_cyclase"/>
</dbReference>
<dbReference type="PROSITE" id="PS50878">
    <property type="entry name" value="RT_POL"/>
    <property type="match status" value="1"/>
</dbReference>
<dbReference type="PANTHER" id="PTHR37984">
    <property type="entry name" value="PROTEIN CBG26694"/>
    <property type="match status" value="1"/>
</dbReference>
<dbReference type="Proteomes" id="UP000069940">
    <property type="component" value="Unassembled WGS sequence"/>
</dbReference>
<feature type="compositionally biased region" description="Basic and acidic residues" evidence="3">
    <location>
        <begin position="428"/>
        <end position="439"/>
    </location>
</feature>
<dbReference type="RefSeq" id="XP_062716002.1">
    <property type="nucleotide sequence ID" value="XM_062860018.1"/>
</dbReference>
<feature type="compositionally biased region" description="Polar residues" evidence="3">
    <location>
        <begin position="330"/>
        <end position="348"/>
    </location>
</feature>
<dbReference type="Gene3D" id="3.30.70.270">
    <property type="match status" value="1"/>
</dbReference>
<dbReference type="GeneID" id="109423460"/>
<dbReference type="PANTHER" id="PTHR37984:SF5">
    <property type="entry name" value="PROTEIN NYNRIN-LIKE"/>
    <property type="match status" value="1"/>
</dbReference>
<dbReference type="Gene3D" id="3.10.10.10">
    <property type="entry name" value="HIV Type 1 Reverse Transcriptase, subunit A, domain 1"/>
    <property type="match status" value="1"/>
</dbReference>
<dbReference type="InterPro" id="IPR036875">
    <property type="entry name" value="Znf_CCHC_sf"/>
</dbReference>
<keyword evidence="1" id="KW-0862">Zinc</keyword>
<evidence type="ECO:0008006" key="8">
    <source>
        <dbReference type="Google" id="ProtNLM"/>
    </source>
</evidence>
<dbReference type="Pfam" id="PF00078">
    <property type="entry name" value="RVT_1"/>
    <property type="match status" value="1"/>
</dbReference>
<feature type="domain" description="Reverse transcriptase" evidence="5">
    <location>
        <begin position="641"/>
        <end position="792"/>
    </location>
</feature>
<reference evidence="6" key="2">
    <citation type="submission" date="2025-05" db="UniProtKB">
        <authorList>
            <consortium name="EnsemblMetazoa"/>
        </authorList>
    </citation>
    <scope>IDENTIFICATION</scope>
    <source>
        <strain evidence="6">Foshan</strain>
    </source>
</reference>